<reference evidence="2 3" key="1">
    <citation type="journal article" date="2015" name="Parasitol. Res.">
        <title>Viruses in close associations with free-living amoebae.</title>
        <authorList>
            <person name="Scheid P."/>
        </authorList>
    </citation>
    <scope>NUCLEOTIDE SEQUENCE [LARGE SCALE GENOMIC DNA]</scope>
    <source>
        <strain evidence="2">KlaHel</strain>
    </source>
</reference>
<accession>A0A0B5IWY8</accession>
<dbReference type="KEGG" id="vg:23462135"/>
<dbReference type="GeneID" id="23462135"/>
<protein>
    <submittedName>
        <fullName evidence="2">Uncharacterized protein</fullName>
    </submittedName>
</protein>
<evidence type="ECO:0000313" key="2">
    <source>
        <dbReference type="EMBL" id="AJF97218.1"/>
    </source>
</evidence>
<feature type="region of interest" description="Disordered" evidence="1">
    <location>
        <begin position="23"/>
        <end position="45"/>
    </location>
</feature>
<dbReference type="RefSeq" id="YP_009119453.1">
    <property type="nucleotide sequence ID" value="NC_026440.1"/>
</dbReference>
<organism evidence="2 3">
    <name type="scientific">Pandoravirus inopinatum</name>
    <dbReference type="NCBI Taxonomy" id="1605721"/>
    <lineage>
        <taxon>Viruses</taxon>
        <taxon>Pandoravirus</taxon>
    </lineage>
</organism>
<dbReference type="Proteomes" id="UP000202511">
    <property type="component" value="Segment"/>
</dbReference>
<evidence type="ECO:0000256" key="1">
    <source>
        <dbReference type="SAM" id="MobiDB-lite"/>
    </source>
</evidence>
<name>A0A0B5IWY8_9VIRU</name>
<sequence length="501" mass="54511">MFGIDNWSKSDATKIGESIGHILNDRNNNNTRPKKRARTDAYELPPDPSGTVVDCAIGVLPNEMLQAIVGCLAPRDLPAVAASGAPLSNAARAALDRRLLQALAVTGVEDADDDPLGALVVLHNAITRDDPVTTKAILDAGLADSINEPLPAIKNMPEWDTPIVAAFYLDNDGTMERSASTPWDGDGKHGYDMAFDVSTSTSSTLRSWRILPHTPLVRAIQCGARRCVRVLLAAGARPCPSPEALLGCALDRIFHTHVAIAEYHSHIHDDYWRSHHAWVPRPHRATDRVGIVEDLVATFARTPPPLPMFDINPLSALRYGTLFSCRKGHGTAGTDLERVLGAVLGAGYSPDERMSRLPPLWAVMGTPEERTETQARDTWTRLAGPTLARGHRAIPLQRDARPTWIPSARPPQSCASSGSESREATPNPCSFPWPSWPCTGAWCQGMWPLSNLERLPPRLSTVAPRPAPTANKIEHKSHLCVFGQVDKERVFCVWCGCGVAL</sequence>
<evidence type="ECO:0000313" key="3">
    <source>
        <dbReference type="Proteomes" id="UP000202511"/>
    </source>
</evidence>
<feature type="region of interest" description="Disordered" evidence="1">
    <location>
        <begin position="402"/>
        <end position="421"/>
    </location>
</feature>
<proteinExistence type="predicted"/>
<dbReference type="EMBL" id="KP136319">
    <property type="protein sequence ID" value="AJF97218.1"/>
    <property type="molecule type" value="Genomic_DNA"/>
</dbReference>